<accession>A0A9K3CUE9</accession>
<evidence type="ECO:0000313" key="1">
    <source>
        <dbReference type="EMBL" id="GIQ82315.1"/>
    </source>
</evidence>
<gene>
    <name evidence="1" type="ORF">KIPB_003428</name>
</gene>
<comment type="caution">
    <text evidence="1">The sequence shown here is derived from an EMBL/GenBank/DDBJ whole genome shotgun (WGS) entry which is preliminary data.</text>
</comment>
<reference evidence="1 2" key="1">
    <citation type="journal article" date="2018" name="PLoS ONE">
        <title>The draft genome of Kipferlia bialata reveals reductive genome evolution in fornicate parasites.</title>
        <authorList>
            <person name="Tanifuji G."/>
            <person name="Takabayashi S."/>
            <person name="Kume K."/>
            <person name="Takagi M."/>
            <person name="Nakayama T."/>
            <person name="Kamikawa R."/>
            <person name="Inagaki Y."/>
            <person name="Hashimoto T."/>
        </authorList>
    </citation>
    <scope>NUCLEOTIDE SEQUENCE [LARGE SCALE GENOMIC DNA]</scope>
    <source>
        <strain evidence="1">NY0173</strain>
    </source>
</reference>
<dbReference type="Proteomes" id="UP000265618">
    <property type="component" value="Unassembled WGS sequence"/>
</dbReference>
<name>A0A9K3CUE9_9EUKA</name>
<dbReference type="AlphaFoldDB" id="A0A9K3CUE9"/>
<proteinExistence type="predicted"/>
<dbReference type="EMBL" id="BDIP01000655">
    <property type="protein sequence ID" value="GIQ82315.1"/>
    <property type="molecule type" value="Genomic_DNA"/>
</dbReference>
<keyword evidence="2" id="KW-1185">Reference proteome</keyword>
<sequence>MAPHLPTECEYCGEFTHTQPRCHYFVSPSEDPSAPGMGVSRSELRCNICYAPLESGLSSLQKGHATNLYRKWQEGDADMAEELLAYYQKTHVEWCQGETAGMVARVRADAQYRVAAGFPPVDYPTGPGGAVYLPYTPGEEGEVTMEMFNKLVDATVYIHVGSDKARGNETNSEMSIESSLSALSLQHSSGMVHLSHLKALGSVTGLGGQPQAHIPVLLGSRRLGNVTLDDRVGADHWISIGAYFEIL</sequence>
<evidence type="ECO:0000313" key="2">
    <source>
        <dbReference type="Proteomes" id="UP000265618"/>
    </source>
</evidence>
<protein>
    <submittedName>
        <fullName evidence="1">Uncharacterized protein</fullName>
    </submittedName>
</protein>
<organism evidence="1 2">
    <name type="scientific">Kipferlia bialata</name>
    <dbReference type="NCBI Taxonomy" id="797122"/>
    <lineage>
        <taxon>Eukaryota</taxon>
        <taxon>Metamonada</taxon>
        <taxon>Carpediemonas-like organisms</taxon>
        <taxon>Kipferlia</taxon>
    </lineage>
</organism>